<organism evidence="2 3">
    <name type="scientific">Perkinsus olseni</name>
    <name type="common">Perkinsus atlanticus</name>
    <dbReference type="NCBI Taxonomy" id="32597"/>
    <lineage>
        <taxon>Eukaryota</taxon>
        <taxon>Sar</taxon>
        <taxon>Alveolata</taxon>
        <taxon>Perkinsozoa</taxon>
        <taxon>Perkinsea</taxon>
        <taxon>Perkinsida</taxon>
        <taxon>Perkinsidae</taxon>
        <taxon>Perkinsus</taxon>
    </lineage>
</organism>
<comment type="caution">
    <text evidence="2">The sequence shown here is derived from an EMBL/GenBank/DDBJ whole genome shotgun (WGS) entry which is preliminary data.</text>
</comment>
<reference evidence="2 3" key="1">
    <citation type="submission" date="2020-04" db="EMBL/GenBank/DDBJ databases">
        <title>Perkinsus olseni comparative genomics.</title>
        <authorList>
            <person name="Bogema D.R."/>
        </authorList>
    </citation>
    <scope>NUCLEOTIDE SEQUENCE [LARGE SCALE GENOMIC DNA]</scope>
    <source>
        <strain evidence="2 3">ATCC PRA-207</strain>
    </source>
</reference>
<evidence type="ECO:0000313" key="3">
    <source>
        <dbReference type="Proteomes" id="UP000553632"/>
    </source>
</evidence>
<feature type="non-terminal residue" evidence="2">
    <location>
        <position position="124"/>
    </location>
</feature>
<gene>
    <name evidence="2" type="ORF">FOZ63_010274</name>
</gene>
<accession>A0A7J6TZQ6</accession>
<feature type="region of interest" description="Disordered" evidence="1">
    <location>
        <begin position="88"/>
        <end position="124"/>
    </location>
</feature>
<name>A0A7J6TZQ6_PEROL</name>
<proteinExistence type="predicted"/>
<dbReference type="AlphaFoldDB" id="A0A7J6TZQ6"/>
<feature type="compositionally biased region" description="Polar residues" evidence="1">
    <location>
        <begin position="95"/>
        <end position="110"/>
    </location>
</feature>
<dbReference type="Proteomes" id="UP000553632">
    <property type="component" value="Unassembled WGS sequence"/>
</dbReference>
<evidence type="ECO:0000313" key="2">
    <source>
        <dbReference type="EMBL" id="KAF4750959.1"/>
    </source>
</evidence>
<sequence>RDAHRADQHNLQNSNNVEVNIPAARALGMLMNDEDRSETGMLKLGSLRRLQGLETAVGRLERFELAVKRLDRLELIVERLEAAVQWVEPQKRTPESSSRMRGIEGNSSRLWATREDADSQEAGA</sequence>
<keyword evidence="3" id="KW-1185">Reference proteome</keyword>
<evidence type="ECO:0000256" key="1">
    <source>
        <dbReference type="SAM" id="MobiDB-lite"/>
    </source>
</evidence>
<dbReference type="EMBL" id="JABANO010006933">
    <property type="protein sequence ID" value="KAF4750959.1"/>
    <property type="molecule type" value="Genomic_DNA"/>
</dbReference>
<protein>
    <submittedName>
        <fullName evidence="2">Uncharacterized protein</fullName>
    </submittedName>
</protein>